<name>A0A0F9USK2_9ZZZZ</name>
<dbReference type="PANTHER" id="PTHR42870">
    <property type="entry name" value="ACETYL-COA C-ACETYLTRANSFERASE"/>
    <property type="match status" value="1"/>
</dbReference>
<protein>
    <recommendedName>
        <fullName evidence="4">Thiolase C-terminal domain-containing protein</fullName>
    </recommendedName>
</protein>
<dbReference type="EMBL" id="LAZR01000566">
    <property type="protein sequence ID" value="KKN64146.1"/>
    <property type="molecule type" value="Genomic_DNA"/>
</dbReference>
<proteinExistence type="predicted"/>
<dbReference type="PIRSF" id="PIRSF000429">
    <property type="entry name" value="Ac-CoA_Ac_transf"/>
    <property type="match status" value="1"/>
</dbReference>
<dbReference type="NCBIfam" id="NF004810">
    <property type="entry name" value="PRK06157.1"/>
    <property type="match status" value="1"/>
</dbReference>
<sequence length="395" mass="42741">MGIKGIRDKIAIIGCDSSKYGERWDKNQYDLLFEASHGAFKDAGITKDEIEAAWVGIYYYFTGMSGATVEDILRLDGIPITRVENYCASGMDAFRNACFGVASGAYDVVLACGVEKLMDEGGSGLPGFKIFGHPVFPLPSAPAMFSLAATRCFHEFGWTKEDLARVAVKNHDNGSYHPKAHFRSKISIEQAMKAPMIADPLGRFDCCAMSDGAASLVLTTPELAESYAHADDYIVVKANAISTRTNFPWYVPPNGPGADFTSFPSTVKAAEMAYKEAGITNPRQEIDAAEVHDCFTITELINDQDLQFCERGQAAEELKNGTFNWDGETAVNPSGGLKSFGHPIGSTGCRMLQEITKQLQGRAEGRQVPDAKIGLCHNLGGAFSVASVTILGQRD</sequence>
<dbReference type="InterPro" id="IPR055140">
    <property type="entry name" value="Thiolase_C_2"/>
</dbReference>
<dbReference type="InterPro" id="IPR020616">
    <property type="entry name" value="Thiolase_N"/>
</dbReference>
<dbReference type="Pfam" id="PF22691">
    <property type="entry name" value="Thiolase_C_1"/>
    <property type="match status" value="1"/>
</dbReference>
<dbReference type="GO" id="GO:0016747">
    <property type="term" value="F:acyltransferase activity, transferring groups other than amino-acyl groups"/>
    <property type="evidence" value="ECO:0007669"/>
    <property type="project" value="InterPro"/>
</dbReference>
<organism evidence="3">
    <name type="scientific">marine sediment metagenome</name>
    <dbReference type="NCBI Taxonomy" id="412755"/>
    <lineage>
        <taxon>unclassified sequences</taxon>
        <taxon>metagenomes</taxon>
        <taxon>ecological metagenomes</taxon>
    </lineage>
</organism>
<feature type="domain" description="Thiolase C-terminal" evidence="2">
    <location>
        <begin position="259"/>
        <end position="392"/>
    </location>
</feature>
<evidence type="ECO:0000259" key="2">
    <source>
        <dbReference type="Pfam" id="PF22691"/>
    </source>
</evidence>
<accession>A0A0F9USK2</accession>
<dbReference type="AlphaFoldDB" id="A0A0F9USK2"/>
<dbReference type="SUPFAM" id="SSF53901">
    <property type="entry name" value="Thiolase-like"/>
    <property type="match status" value="2"/>
</dbReference>
<dbReference type="CDD" id="cd00829">
    <property type="entry name" value="SCP-x_thiolase"/>
    <property type="match status" value="1"/>
</dbReference>
<evidence type="ECO:0000259" key="1">
    <source>
        <dbReference type="Pfam" id="PF00108"/>
    </source>
</evidence>
<dbReference type="InterPro" id="IPR016039">
    <property type="entry name" value="Thiolase-like"/>
</dbReference>
<reference evidence="3" key="1">
    <citation type="journal article" date="2015" name="Nature">
        <title>Complex archaea that bridge the gap between prokaryotes and eukaryotes.</title>
        <authorList>
            <person name="Spang A."/>
            <person name="Saw J.H."/>
            <person name="Jorgensen S.L."/>
            <person name="Zaremba-Niedzwiedzka K."/>
            <person name="Martijn J."/>
            <person name="Lind A.E."/>
            <person name="van Eijk R."/>
            <person name="Schleper C."/>
            <person name="Guy L."/>
            <person name="Ettema T.J."/>
        </authorList>
    </citation>
    <scope>NUCLEOTIDE SEQUENCE</scope>
</reference>
<dbReference type="PANTHER" id="PTHR42870:SF1">
    <property type="entry name" value="NON-SPECIFIC LIPID-TRANSFER PROTEIN-LIKE 2"/>
    <property type="match status" value="1"/>
</dbReference>
<evidence type="ECO:0000313" key="3">
    <source>
        <dbReference type="EMBL" id="KKN64146.1"/>
    </source>
</evidence>
<comment type="caution">
    <text evidence="3">The sequence shown here is derived from an EMBL/GenBank/DDBJ whole genome shotgun (WGS) entry which is preliminary data.</text>
</comment>
<evidence type="ECO:0008006" key="4">
    <source>
        <dbReference type="Google" id="ProtNLM"/>
    </source>
</evidence>
<dbReference type="Gene3D" id="3.40.47.10">
    <property type="match status" value="1"/>
</dbReference>
<feature type="domain" description="Thiolase N-terminal" evidence="1">
    <location>
        <begin position="21"/>
        <end position="117"/>
    </location>
</feature>
<dbReference type="Pfam" id="PF00108">
    <property type="entry name" value="Thiolase_N"/>
    <property type="match status" value="1"/>
</dbReference>
<gene>
    <name evidence="3" type="ORF">LCGC14_0494400</name>
</gene>
<dbReference type="InterPro" id="IPR002155">
    <property type="entry name" value="Thiolase"/>
</dbReference>